<organism evidence="5 6">
    <name type="scientific">Halopseudomonas yangmingensis</name>
    <dbReference type="NCBI Taxonomy" id="1720063"/>
    <lineage>
        <taxon>Bacteria</taxon>
        <taxon>Pseudomonadati</taxon>
        <taxon>Pseudomonadota</taxon>
        <taxon>Gammaproteobacteria</taxon>
        <taxon>Pseudomonadales</taxon>
        <taxon>Pseudomonadaceae</taxon>
        <taxon>Halopseudomonas</taxon>
    </lineage>
</organism>
<gene>
    <name evidence="5" type="ORF">SAMN05216217_11354</name>
</gene>
<dbReference type="RefSeq" id="WP_093477319.1">
    <property type="nucleotide sequence ID" value="NZ_FOUI01000013.1"/>
</dbReference>
<evidence type="ECO:0000256" key="2">
    <source>
        <dbReference type="ARBA" id="ARBA00022741"/>
    </source>
</evidence>
<evidence type="ECO:0000256" key="3">
    <source>
        <dbReference type="ARBA" id="ARBA00022840"/>
    </source>
</evidence>
<dbReference type="InterPro" id="IPR017871">
    <property type="entry name" value="ABC_transporter-like_CS"/>
</dbReference>
<feature type="domain" description="AAA+ ATPase" evidence="4">
    <location>
        <begin position="30"/>
        <end position="192"/>
    </location>
</feature>
<keyword evidence="3 5" id="KW-0067">ATP-binding</keyword>
<dbReference type="Pfam" id="PF00005">
    <property type="entry name" value="ABC_tran"/>
    <property type="match status" value="1"/>
</dbReference>
<protein>
    <submittedName>
        <fullName evidence="5">Macrolide transport system ATP-binding/permease protein</fullName>
    </submittedName>
</protein>
<dbReference type="SUPFAM" id="SSF52540">
    <property type="entry name" value="P-loop containing nucleoside triphosphate hydrolases"/>
    <property type="match status" value="1"/>
</dbReference>
<proteinExistence type="predicted"/>
<dbReference type="InterPro" id="IPR003439">
    <property type="entry name" value="ABC_transporter-like_ATP-bd"/>
</dbReference>
<dbReference type="PANTHER" id="PTHR19211">
    <property type="entry name" value="ATP-BINDING TRANSPORT PROTEIN-RELATED"/>
    <property type="match status" value="1"/>
</dbReference>
<sequence>MTRAVLLETRALQIGSAHALCAPLDLSLAAGELLLVSGDNGVGKSTLLRTLAGEQAPLAGQLLTHGSPRIRHLPQHAGQQLSGPFSVADLLRLNGQGDLQHPWVPAQRRQRVDRLSGGQRQRLLLAMLLSQPGDLLLLDEPGQYLDQTSQAQLQDWLAEPTAALGLAAVVMVSHDRLNFPRAQRLHLQGLADG</sequence>
<dbReference type="EMBL" id="FOUI01000013">
    <property type="protein sequence ID" value="SFM72871.1"/>
    <property type="molecule type" value="Genomic_DNA"/>
</dbReference>
<keyword evidence="1" id="KW-0677">Repeat</keyword>
<dbReference type="GO" id="GO:0016887">
    <property type="term" value="F:ATP hydrolysis activity"/>
    <property type="evidence" value="ECO:0007669"/>
    <property type="project" value="InterPro"/>
</dbReference>
<keyword evidence="6" id="KW-1185">Reference proteome</keyword>
<dbReference type="Gene3D" id="3.40.50.300">
    <property type="entry name" value="P-loop containing nucleotide triphosphate hydrolases"/>
    <property type="match status" value="2"/>
</dbReference>
<dbReference type="InterPro" id="IPR003593">
    <property type="entry name" value="AAA+_ATPase"/>
</dbReference>
<dbReference type="GO" id="GO:0005524">
    <property type="term" value="F:ATP binding"/>
    <property type="evidence" value="ECO:0007669"/>
    <property type="project" value="UniProtKB-KW"/>
</dbReference>
<dbReference type="PANTHER" id="PTHR19211:SF14">
    <property type="entry name" value="ATP-BINDING CASSETTE SUB-FAMILY F MEMBER 1"/>
    <property type="match status" value="1"/>
</dbReference>
<evidence type="ECO:0000313" key="6">
    <source>
        <dbReference type="Proteomes" id="UP000243629"/>
    </source>
</evidence>
<dbReference type="PROSITE" id="PS00211">
    <property type="entry name" value="ABC_TRANSPORTER_1"/>
    <property type="match status" value="1"/>
</dbReference>
<dbReference type="SMART" id="SM00382">
    <property type="entry name" value="AAA"/>
    <property type="match status" value="1"/>
</dbReference>
<reference evidence="6" key="1">
    <citation type="submission" date="2016-10" db="EMBL/GenBank/DDBJ databases">
        <authorList>
            <person name="Varghese N."/>
            <person name="Submissions S."/>
        </authorList>
    </citation>
    <scope>NUCLEOTIDE SEQUENCE [LARGE SCALE GENOMIC DNA]</scope>
    <source>
        <strain evidence="6">DSM 24213</strain>
    </source>
</reference>
<dbReference type="AlphaFoldDB" id="A0A1I4T8C3"/>
<name>A0A1I4T8C3_9GAMM</name>
<evidence type="ECO:0000256" key="1">
    <source>
        <dbReference type="ARBA" id="ARBA00022737"/>
    </source>
</evidence>
<keyword evidence="2" id="KW-0547">Nucleotide-binding</keyword>
<dbReference type="Proteomes" id="UP000243629">
    <property type="component" value="Unassembled WGS sequence"/>
</dbReference>
<dbReference type="InterPro" id="IPR027417">
    <property type="entry name" value="P-loop_NTPase"/>
</dbReference>
<dbReference type="STRING" id="1720063.SAMN05216217_11354"/>
<evidence type="ECO:0000313" key="5">
    <source>
        <dbReference type="EMBL" id="SFM72871.1"/>
    </source>
</evidence>
<evidence type="ECO:0000259" key="4">
    <source>
        <dbReference type="SMART" id="SM00382"/>
    </source>
</evidence>
<accession>A0A1I4T8C3</accession>
<dbReference type="OrthoDB" id="9806726at2"/>
<dbReference type="InterPro" id="IPR050611">
    <property type="entry name" value="ABCF"/>
</dbReference>